<gene>
    <name evidence="2" type="primary">AC5</name>
</gene>
<evidence type="ECO:0000313" key="2">
    <source>
        <dbReference type="EMBL" id="AJE24841.1"/>
    </source>
</evidence>
<proteinExistence type="predicted"/>
<accession>A0A0U1YK30</accession>
<keyword evidence="1" id="KW-0812">Transmembrane</keyword>
<protein>
    <submittedName>
        <fullName evidence="2">AC5 protein</fullName>
    </submittedName>
</protein>
<sequence>MTLPMCWTSCLDSKDWTLHGPSQPLGTSGLLNILYILGFLFMGLFAHAFALVTRTMGAAARLEYGLSKLRRRRTFEAGVEMIISAGRFDIISGPDD</sequence>
<keyword evidence="1" id="KW-0472">Membrane</keyword>
<organism evidence="2">
    <name type="scientific">Tomato leaf curl Joydebpur virus</name>
    <dbReference type="NCBI Taxonomy" id="309390"/>
    <lineage>
        <taxon>Viruses</taxon>
        <taxon>Monodnaviria</taxon>
        <taxon>Shotokuvirae</taxon>
        <taxon>Cressdnaviricota</taxon>
        <taxon>Repensiviricetes</taxon>
        <taxon>Geplafuvirales</taxon>
        <taxon>Geminiviridae</taxon>
        <taxon>Begomovirus</taxon>
        <taxon>Begomovirus solanumjoydebpurense</taxon>
    </lineage>
</organism>
<feature type="transmembrane region" description="Helical" evidence="1">
    <location>
        <begin position="33"/>
        <end position="52"/>
    </location>
</feature>
<evidence type="ECO:0000256" key="1">
    <source>
        <dbReference type="SAM" id="Phobius"/>
    </source>
</evidence>
<name>A0A0U1YK30_9GEMI</name>
<dbReference type="EMBL" id="KM383750">
    <property type="protein sequence ID" value="AJE24841.1"/>
    <property type="molecule type" value="Genomic_DNA"/>
</dbReference>
<keyword evidence="1" id="KW-1133">Transmembrane helix</keyword>
<reference evidence="2" key="1">
    <citation type="submission" date="2014-08" db="EMBL/GenBank/DDBJ databases">
        <title>Survey and characterization of tomato infecting Geminiviruses in Bangladesh.</title>
        <authorList>
            <person name="Akhond M.A.Y."/>
            <person name="Kabir M.R."/>
            <person name="Muqit A."/>
            <person name="Mulholland V."/>
        </authorList>
    </citation>
    <scope>NUCLEOTIDE SEQUENCE</scope>
    <source>
        <strain evidence="2">ToLCJV-BD[BD:Jes:02:30:Tom:07]</strain>
    </source>
</reference>